<sequence>MDPKIIKKTQDTLGKIIKKPPLTEKLLSKPPFRFLHDIVTEVIKTTGFCKGLYTASEMDSKNVTAKDDKLLFLQKLIDCVSFASGSTISARPSKIIAGHEPDKTNELLQVIARCIKKNISSAEAIEKVNKGKTTKSSKPKDKSESKQESGSKEDNKESEKKSRHDRGGEPSERKREASADKRRRSSDRRKESELEQRNAGEKHEEREERKRNRSRKRHEERPEEDTSSPSVQQEDAEMDAGVQPDGREASDGAEQSAPSRSLRPASAKGQRRRPPGGRSAIPDGQADSPEEPPAAPRKLVRPPSARPAAPRVRQKRDPAEEEIARIDSGGQQRTAPVIIDNGLNQMDSDDDDEQFVVEEDDNTTLQFEQPMESQRNGENEEDDGEHGGLVRKILETKKELEHSGGKHAGQKHTEIQRSNVATAQQQKERQLVVKEIDRLRDSVQKLCQSATPLAKIIDYIQEDMDAMQTELQLWQKENKEHALRLKEEESVTTRGMEPLKLELEAAEQEIISYKNQTAATKANIIRNQDKINKMIMAVATRS</sequence>
<dbReference type="GO" id="GO:0048513">
    <property type="term" value="P:animal organ development"/>
    <property type="evidence" value="ECO:0007669"/>
    <property type="project" value="UniProtKB-ARBA"/>
</dbReference>
<feature type="coiled-coil region" evidence="10">
    <location>
        <begin position="457"/>
        <end position="523"/>
    </location>
</feature>
<reference evidence="14" key="1">
    <citation type="submission" date="2020-04" db="EMBL/GenBank/DDBJ databases">
        <authorList>
            <person name="Neveu A P."/>
        </authorList>
    </citation>
    <scope>NUCLEOTIDE SEQUENCE</scope>
    <source>
        <tissue evidence="14">Whole embryo</tissue>
    </source>
</reference>
<evidence type="ECO:0000256" key="1">
    <source>
        <dbReference type="ARBA" id="ARBA00004120"/>
    </source>
</evidence>
<dbReference type="PANTHER" id="PTHR31363">
    <property type="entry name" value="TRAF3-INTERACTING PROTEIN 1"/>
    <property type="match status" value="1"/>
</dbReference>
<dbReference type="GO" id="GO:0042073">
    <property type="term" value="P:intraciliary transport"/>
    <property type="evidence" value="ECO:0007669"/>
    <property type="project" value="TreeGrafter"/>
</dbReference>
<evidence type="ECO:0000256" key="11">
    <source>
        <dbReference type="SAM" id="MobiDB-lite"/>
    </source>
</evidence>
<comment type="similarity">
    <text evidence="8">Belongs to the TRAF3IP1 family.</text>
</comment>
<feature type="compositionally biased region" description="Polar residues" evidence="11">
    <location>
        <begin position="363"/>
        <end position="374"/>
    </location>
</feature>
<feature type="region of interest" description="Disordered" evidence="11">
    <location>
        <begin position="129"/>
        <end position="387"/>
    </location>
</feature>
<dbReference type="EMBL" id="LR791347">
    <property type="protein sequence ID" value="CAB3267209.1"/>
    <property type="molecule type" value="mRNA"/>
</dbReference>
<keyword evidence="7" id="KW-0966">Cell projection</keyword>
<evidence type="ECO:0000259" key="13">
    <source>
        <dbReference type="Pfam" id="PF17749"/>
    </source>
</evidence>
<protein>
    <recommendedName>
        <fullName evidence="9">TRAF3-interacting protein 1</fullName>
    </recommendedName>
</protein>
<comment type="subcellular location">
    <subcellularLocation>
        <location evidence="2">Cytoplasm</location>
        <location evidence="2">Cytoskeleton</location>
        <location evidence="2">Cilium axoneme</location>
    </subcellularLocation>
    <subcellularLocation>
        <location evidence="1">Cytoplasm</location>
        <location evidence="1">Cytoskeleton</location>
        <location evidence="1">Cilium basal body</location>
    </subcellularLocation>
</comment>
<dbReference type="GO" id="GO:0036064">
    <property type="term" value="C:ciliary basal body"/>
    <property type="evidence" value="ECO:0007669"/>
    <property type="project" value="TreeGrafter"/>
</dbReference>
<evidence type="ECO:0000256" key="6">
    <source>
        <dbReference type="ARBA" id="ARBA00023212"/>
    </source>
</evidence>
<accession>A0A6F9DVQ0</accession>
<evidence type="ECO:0000256" key="10">
    <source>
        <dbReference type="SAM" id="Coils"/>
    </source>
</evidence>
<dbReference type="PANTHER" id="PTHR31363:SF0">
    <property type="entry name" value="TRAF3-INTERACTING PROTEIN 1"/>
    <property type="match status" value="1"/>
</dbReference>
<dbReference type="InterPro" id="IPR018799">
    <property type="entry name" value="TRAF3IP1"/>
</dbReference>
<feature type="domain" description="TRAF3-interacting protein 1 N-terminal" evidence="12">
    <location>
        <begin position="6"/>
        <end position="116"/>
    </location>
</feature>
<keyword evidence="3" id="KW-0963">Cytoplasm</keyword>
<dbReference type="GO" id="GO:0030992">
    <property type="term" value="C:intraciliary transport particle B"/>
    <property type="evidence" value="ECO:0007669"/>
    <property type="project" value="TreeGrafter"/>
</dbReference>
<dbReference type="GO" id="GO:0005930">
    <property type="term" value="C:axoneme"/>
    <property type="evidence" value="ECO:0007669"/>
    <property type="project" value="UniProtKB-SubCell"/>
</dbReference>
<keyword evidence="4" id="KW-0970">Cilium biogenesis/degradation</keyword>
<dbReference type="InterPro" id="IPR041476">
    <property type="entry name" value="TRAF3IP1_C"/>
</dbReference>
<dbReference type="GO" id="GO:0048731">
    <property type="term" value="P:system development"/>
    <property type="evidence" value="ECO:0007669"/>
    <property type="project" value="UniProtKB-ARBA"/>
</dbReference>
<evidence type="ECO:0000259" key="12">
    <source>
        <dbReference type="Pfam" id="PF10243"/>
    </source>
</evidence>
<name>A0A6F9DVQ0_9ASCI</name>
<dbReference type="Pfam" id="PF10243">
    <property type="entry name" value="MIP-T3"/>
    <property type="match status" value="1"/>
</dbReference>
<dbReference type="Pfam" id="PF17749">
    <property type="entry name" value="MIP-T3_C"/>
    <property type="match status" value="1"/>
</dbReference>
<dbReference type="AlphaFoldDB" id="A0A6F9DVQ0"/>
<evidence type="ECO:0000256" key="4">
    <source>
        <dbReference type="ARBA" id="ARBA00022794"/>
    </source>
</evidence>
<keyword evidence="5 10" id="KW-0175">Coiled coil</keyword>
<organism evidence="14">
    <name type="scientific">Phallusia mammillata</name>
    <dbReference type="NCBI Taxonomy" id="59560"/>
    <lineage>
        <taxon>Eukaryota</taxon>
        <taxon>Metazoa</taxon>
        <taxon>Chordata</taxon>
        <taxon>Tunicata</taxon>
        <taxon>Ascidiacea</taxon>
        <taxon>Phlebobranchia</taxon>
        <taxon>Ascidiidae</taxon>
        <taxon>Phallusia</taxon>
    </lineage>
</organism>
<evidence type="ECO:0000256" key="2">
    <source>
        <dbReference type="ARBA" id="ARBA00004430"/>
    </source>
</evidence>
<feature type="compositionally biased region" description="Basic and acidic residues" evidence="11">
    <location>
        <begin position="138"/>
        <end position="180"/>
    </location>
</feature>
<evidence type="ECO:0000256" key="3">
    <source>
        <dbReference type="ARBA" id="ARBA00022490"/>
    </source>
</evidence>
<dbReference type="FunFam" id="1.10.418.50:FF:000001">
    <property type="entry name" value="TRAF3-interacting protein 1 isoform X1"/>
    <property type="match status" value="1"/>
</dbReference>
<evidence type="ECO:0000256" key="5">
    <source>
        <dbReference type="ARBA" id="ARBA00023054"/>
    </source>
</evidence>
<dbReference type="GO" id="GO:0070507">
    <property type="term" value="P:regulation of microtubule cytoskeleton organization"/>
    <property type="evidence" value="ECO:0007669"/>
    <property type="project" value="TreeGrafter"/>
</dbReference>
<proteinExistence type="evidence at transcript level"/>
<feature type="compositionally biased region" description="Low complexity" evidence="11">
    <location>
        <begin position="301"/>
        <end position="311"/>
    </location>
</feature>
<evidence type="ECO:0000256" key="8">
    <source>
        <dbReference type="ARBA" id="ARBA00043971"/>
    </source>
</evidence>
<evidence type="ECO:0000313" key="14">
    <source>
        <dbReference type="EMBL" id="CAB3267209.1"/>
    </source>
</evidence>
<feature type="compositionally biased region" description="Basic and acidic residues" evidence="11">
    <location>
        <begin position="188"/>
        <end position="210"/>
    </location>
</feature>
<feature type="compositionally biased region" description="Basic and acidic residues" evidence="11">
    <location>
        <begin position="315"/>
        <end position="325"/>
    </location>
</feature>
<dbReference type="InterPro" id="IPR040468">
    <property type="entry name" value="TRAF3IP1_N"/>
</dbReference>
<dbReference type="InterPro" id="IPR042576">
    <property type="entry name" value="TRAF3IP1_N_sf"/>
</dbReference>
<feature type="compositionally biased region" description="Low complexity" evidence="11">
    <location>
        <begin position="256"/>
        <end position="267"/>
    </location>
</feature>
<dbReference type="GO" id="GO:0060271">
    <property type="term" value="P:cilium assembly"/>
    <property type="evidence" value="ECO:0007669"/>
    <property type="project" value="TreeGrafter"/>
</dbReference>
<dbReference type="GO" id="GO:0008017">
    <property type="term" value="F:microtubule binding"/>
    <property type="evidence" value="ECO:0007669"/>
    <property type="project" value="InterPro"/>
</dbReference>
<feature type="domain" description="TRAF3-interacting protein 1 C-terminal" evidence="13">
    <location>
        <begin position="381"/>
        <end position="538"/>
    </location>
</feature>
<feature type="compositionally biased region" description="Acidic residues" evidence="11">
    <location>
        <begin position="347"/>
        <end position="362"/>
    </location>
</feature>
<gene>
    <name evidence="14" type="primary">Traf3ip1</name>
</gene>
<evidence type="ECO:0000256" key="9">
    <source>
        <dbReference type="ARBA" id="ARBA00070492"/>
    </source>
</evidence>
<evidence type="ECO:0000256" key="7">
    <source>
        <dbReference type="ARBA" id="ARBA00023273"/>
    </source>
</evidence>
<dbReference type="Gene3D" id="1.10.418.50">
    <property type="entry name" value="Microtubule-binding protein MIP-T3"/>
    <property type="match status" value="1"/>
</dbReference>
<keyword evidence="6" id="KW-0206">Cytoskeleton</keyword>